<gene>
    <name evidence="2" type="ORF">CBP51_18290</name>
</gene>
<dbReference type="Proteomes" id="UP000216101">
    <property type="component" value="Unassembled WGS sequence"/>
</dbReference>
<proteinExistence type="predicted"/>
<sequence length="144" mass="16942">MASTVPQKVRTLYLRFDKKILNTIPDIYSEDIQFRDPLHAVNGLQNLTDYFNGMMEDLLECRFEFHHSLESMERGEAILFWTMHYRHKKIAGGKQLELSGNSHLLFNDKVYYHRDYFDAGAMLYEHLPLLGAAIRYLKKRIGAK</sequence>
<feature type="domain" description="SnoaL-like" evidence="1">
    <location>
        <begin position="9"/>
        <end position="108"/>
    </location>
</feature>
<accession>A0A266Q5D1</accession>
<dbReference type="InterPro" id="IPR037401">
    <property type="entry name" value="SnoaL-like"/>
</dbReference>
<evidence type="ECO:0000259" key="1">
    <source>
        <dbReference type="Pfam" id="PF12680"/>
    </source>
</evidence>
<organism evidence="2 3">
    <name type="scientific">Cellvibrio mixtus</name>
    <dbReference type="NCBI Taxonomy" id="39650"/>
    <lineage>
        <taxon>Bacteria</taxon>
        <taxon>Pseudomonadati</taxon>
        <taxon>Pseudomonadota</taxon>
        <taxon>Gammaproteobacteria</taxon>
        <taxon>Cellvibrionales</taxon>
        <taxon>Cellvibrionaceae</taxon>
        <taxon>Cellvibrio</taxon>
    </lineage>
</organism>
<dbReference type="AlphaFoldDB" id="A0A266Q5D1"/>
<dbReference type="Gene3D" id="3.10.450.50">
    <property type="match status" value="1"/>
</dbReference>
<dbReference type="RefSeq" id="WP_094986007.1">
    <property type="nucleotide sequence ID" value="NZ_NHNI01000002.1"/>
</dbReference>
<dbReference type="EMBL" id="NHNI01000002">
    <property type="protein sequence ID" value="OZY85088.1"/>
    <property type="molecule type" value="Genomic_DNA"/>
</dbReference>
<reference evidence="3" key="1">
    <citation type="submission" date="2017-05" db="EMBL/GenBank/DDBJ databases">
        <authorList>
            <person name="Barney B.M."/>
        </authorList>
    </citation>
    <scope>NUCLEOTIDE SEQUENCE [LARGE SCALE GENOMIC DNA]</scope>
    <source>
        <strain evidence="3">PSBB022</strain>
    </source>
</reference>
<dbReference type="InterPro" id="IPR032710">
    <property type="entry name" value="NTF2-like_dom_sf"/>
</dbReference>
<name>A0A266Q5D1_9GAMM</name>
<comment type="caution">
    <text evidence="2">The sequence shown here is derived from an EMBL/GenBank/DDBJ whole genome shotgun (WGS) entry which is preliminary data.</text>
</comment>
<evidence type="ECO:0000313" key="3">
    <source>
        <dbReference type="Proteomes" id="UP000216101"/>
    </source>
</evidence>
<keyword evidence="3" id="KW-1185">Reference proteome</keyword>
<dbReference type="SUPFAM" id="SSF54427">
    <property type="entry name" value="NTF2-like"/>
    <property type="match status" value="1"/>
</dbReference>
<protein>
    <submittedName>
        <fullName evidence="2">Transcriptional regulator</fullName>
    </submittedName>
</protein>
<evidence type="ECO:0000313" key="2">
    <source>
        <dbReference type="EMBL" id="OZY85088.1"/>
    </source>
</evidence>
<dbReference type="Pfam" id="PF12680">
    <property type="entry name" value="SnoaL_2"/>
    <property type="match status" value="1"/>
</dbReference>